<dbReference type="PROSITE" id="PS51720">
    <property type="entry name" value="G_AIG1"/>
    <property type="match status" value="1"/>
</dbReference>
<gene>
    <name evidence="6" type="ORF">C0Q70_06459</name>
</gene>
<feature type="region of interest" description="Disordered" evidence="4">
    <location>
        <begin position="122"/>
        <end position="148"/>
    </location>
</feature>
<comment type="similarity">
    <text evidence="1">Belongs to the TRAFAC class TrmE-Era-EngA-EngB-Septin-like GTPase superfamily. AIG1/Toc34/Toc159-like paraseptin GTPase family. IAN subfamily.</text>
</comment>
<dbReference type="Proteomes" id="UP000245119">
    <property type="component" value="Linkage Group LG3"/>
</dbReference>
<evidence type="ECO:0000313" key="7">
    <source>
        <dbReference type="Proteomes" id="UP000245119"/>
    </source>
</evidence>
<evidence type="ECO:0000256" key="3">
    <source>
        <dbReference type="ARBA" id="ARBA00023134"/>
    </source>
</evidence>
<dbReference type="GO" id="GO:0005525">
    <property type="term" value="F:GTP binding"/>
    <property type="evidence" value="ECO:0007669"/>
    <property type="project" value="UniProtKB-KW"/>
</dbReference>
<proteinExistence type="inferred from homology"/>
<dbReference type="InterPro" id="IPR027417">
    <property type="entry name" value="P-loop_NTPase"/>
</dbReference>
<dbReference type="PANTHER" id="PTHR10903:SF184">
    <property type="entry name" value="GTP-BINDING PROTEIN A"/>
    <property type="match status" value="1"/>
</dbReference>
<feature type="domain" description="AIG1-type G" evidence="5">
    <location>
        <begin position="257"/>
        <end position="454"/>
    </location>
</feature>
<keyword evidence="3" id="KW-0342">GTP-binding</keyword>
<name>A0A2T7PP39_POMCA</name>
<comment type="caution">
    <text evidence="6">The sequence shown here is derived from an EMBL/GenBank/DDBJ whole genome shotgun (WGS) entry which is preliminary data.</text>
</comment>
<feature type="compositionally biased region" description="Polar residues" evidence="4">
    <location>
        <begin position="524"/>
        <end position="534"/>
    </location>
</feature>
<accession>A0A2T7PP39</accession>
<keyword evidence="7" id="KW-1185">Reference proteome</keyword>
<reference evidence="6 7" key="1">
    <citation type="submission" date="2018-04" db="EMBL/GenBank/DDBJ databases">
        <title>The genome of golden apple snail Pomacea canaliculata provides insight into stress tolerance and invasive adaptation.</title>
        <authorList>
            <person name="Liu C."/>
            <person name="Liu B."/>
            <person name="Ren Y."/>
            <person name="Zhang Y."/>
            <person name="Wang H."/>
            <person name="Li S."/>
            <person name="Jiang F."/>
            <person name="Yin L."/>
            <person name="Zhang G."/>
            <person name="Qian W."/>
            <person name="Fan W."/>
        </authorList>
    </citation>
    <scope>NUCLEOTIDE SEQUENCE [LARGE SCALE GENOMIC DNA]</scope>
    <source>
        <strain evidence="6">SZHN2017</strain>
        <tissue evidence="6">Muscle</tissue>
    </source>
</reference>
<dbReference type="Pfam" id="PF04548">
    <property type="entry name" value="AIG1"/>
    <property type="match status" value="1"/>
</dbReference>
<dbReference type="OrthoDB" id="431287at2759"/>
<dbReference type="SUPFAM" id="SSF52540">
    <property type="entry name" value="P-loop containing nucleoside triphosphate hydrolases"/>
    <property type="match status" value="1"/>
</dbReference>
<dbReference type="InterPro" id="IPR006703">
    <property type="entry name" value="G_AIG1"/>
</dbReference>
<sequence length="652" mass="74971">MCLTDKVLEAWAESSDVTPQTLRFLKDEGFTSMRMLSRLTPEEIDKAFQGPRLLPLDQCLALKDAVKKLTGETAATAPAPSPAPAPVPAPALALQATDRREQENLVGCCPAQKVKFQVFTRDAGPGRQTGNDGVLEGNVPTVSPQRQQRESFPWRLAEMAAERPSQTVDDWHPQPQFPSEQHVTQGYHGYQAVQREQYQGASAPAHTYMRPQKELHAGSDRYPYPEPQAGVKTSAPQADYRQQFYTASPWDKQGFGGETFRFLLVGKTGAGKSTTGNTILGDNHFTSSIRFDTVTGDCQLKRSTRNGVMIEIMDSPGVFDTRNTHEVISTAIVQAVACMHPGPHAFLYVINIGRITMEDERVYNRLIALFDHQLQNYTMVVFTGGDDLKRSGASIEEKIAKAPENFRNLLKAFKNRYVVFNKQPQVDVFLQKVREMVAENGGAPYSCPKYMQVGEGMEEEVARRVEEVEKQDLKKKRFVQELEIKTEQAKEAVAREKEDLKKREEARKQEMKEEEEMRRAQFESLKQQLEQQQMSEEKRRQETEAFLRKLEEDKRKQIKKTKEERKREQKRLRKKENEMRMEMKKMIEEQRKQHKEQHKERMRLHEEEMRRLKDGIANKKETTFLDKFKSFANTVVNTVIDAAATFIPFFRR</sequence>
<dbReference type="AlphaFoldDB" id="A0A2T7PP39"/>
<dbReference type="FunFam" id="3.40.50.300:FF:000366">
    <property type="entry name" value="GTPase, IMAP family member 2"/>
    <property type="match status" value="1"/>
</dbReference>
<keyword evidence="2" id="KW-0547">Nucleotide-binding</keyword>
<dbReference type="Gene3D" id="3.40.50.300">
    <property type="entry name" value="P-loop containing nucleotide triphosphate hydrolases"/>
    <property type="match status" value="1"/>
</dbReference>
<evidence type="ECO:0000256" key="1">
    <source>
        <dbReference type="ARBA" id="ARBA00008535"/>
    </source>
</evidence>
<dbReference type="InterPro" id="IPR045058">
    <property type="entry name" value="GIMA/IAN/Toc"/>
</dbReference>
<feature type="compositionally biased region" description="Basic and acidic residues" evidence="4">
    <location>
        <begin position="490"/>
        <end position="521"/>
    </location>
</feature>
<organism evidence="6 7">
    <name type="scientific">Pomacea canaliculata</name>
    <name type="common">Golden apple snail</name>
    <dbReference type="NCBI Taxonomy" id="400727"/>
    <lineage>
        <taxon>Eukaryota</taxon>
        <taxon>Metazoa</taxon>
        <taxon>Spiralia</taxon>
        <taxon>Lophotrochozoa</taxon>
        <taxon>Mollusca</taxon>
        <taxon>Gastropoda</taxon>
        <taxon>Caenogastropoda</taxon>
        <taxon>Architaenioglossa</taxon>
        <taxon>Ampullarioidea</taxon>
        <taxon>Ampullariidae</taxon>
        <taxon>Pomacea</taxon>
    </lineage>
</organism>
<feature type="compositionally biased region" description="Basic and acidic residues" evidence="4">
    <location>
        <begin position="535"/>
        <end position="567"/>
    </location>
</feature>
<dbReference type="EMBL" id="PZQS01000003">
    <property type="protein sequence ID" value="PVD35178.1"/>
    <property type="molecule type" value="Genomic_DNA"/>
</dbReference>
<evidence type="ECO:0000259" key="5">
    <source>
        <dbReference type="PROSITE" id="PS51720"/>
    </source>
</evidence>
<evidence type="ECO:0000256" key="2">
    <source>
        <dbReference type="ARBA" id="ARBA00022741"/>
    </source>
</evidence>
<dbReference type="PANTHER" id="PTHR10903">
    <property type="entry name" value="GTPASE, IMAP FAMILY MEMBER-RELATED"/>
    <property type="match status" value="1"/>
</dbReference>
<protein>
    <recommendedName>
        <fullName evidence="5">AIG1-type G domain-containing protein</fullName>
    </recommendedName>
</protein>
<evidence type="ECO:0000256" key="4">
    <source>
        <dbReference type="SAM" id="MobiDB-lite"/>
    </source>
</evidence>
<evidence type="ECO:0000313" key="6">
    <source>
        <dbReference type="EMBL" id="PVD35178.1"/>
    </source>
</evidence>
<feature type="region of interest" description="Disordered" evidence="4">
    <location>
        <begin position="490"/>
        <end position="577"/>
    </location>
</feature>
<dbReference type="STRING" id="400727.A0A2T7PP39"/>